<dbReference type="Pfam" id="PF01970">
    <property type="entry name" value="TctA"/>
    <property type="match status" value="1"/>
</dbReference>
<gene>
    <name evidence="3" type="ORF">HUG15_12340</name>
</gene>
<sequence length="490" mass="52307">MIEAAIQALATVLDPINLLFMLLGVLIGILIGILPGLGGTVGIALLLPFVFGMDPDSAIALMIGVLAVTQTSDTFPSVLFGIPGTAGSQATIVDGYPLAQQGHARRALSAAFISSMFGGIIGAIVLFLVIPIIRPVILSFGSPELFMLTLLGICIMGMLLGKKPIQGILIGLVGLLLGTIGAAPAAPEYRFTFDWLYLYDGIPLVVLVLSFFAIPELIQLVSSEKKISSTGKLEGSNLQGLLDVFRNKWLVVRSAGIGTLMGAIPGVGSSIIDWIAYFFAKKTVKNNEKFGTGDIRGVIAPESANNAKDGGILIPTLLFSIPGSGTAAVLMAGLILMGVQTGPSMVDENMPITLSIIWTLVIANIFATGLCFFIAKPVSLLTTIDPNKFVPFLLIIISVGAYQASRDWGDLLLLLTLGFLAWILRELDWPRIPLIIGVVLAIPSEQYLFISIGRYEFDWLTRPGVTIIGVIIFLVFLYGPLVNFIKSFKK</sequence>
<reference evidence="3 4" key="1">
    <citation type="submission" date="2020-06" db="EMBL/GenBank/DDBJ databases">
        <title>Genomic analysis of Salicibibacter sp. NKC5-3.</title>
        <authorList>
            <person name="Oh Y.J."/>
        </authorList>
    </citation>
    <scope>NUCLEOTIDE SEQUENCE [LARGE SCALE GENOMIC DNA]</scope>
    <source>
        <strain evidence="3 4">NKC5-3</strain>
    </source>
</reference>
<feature type="transmembrane region" description="Helical" evidence="1">
    <location>
        <begin position="198"/>
        <end position="218"/>
    </location>
</feature>
<keyword evidence="1" id="KW-1133">Transmembrane helix</keyword>
<feature type="transmembrane region" description="Helical" evidence="1">
    <location>
        <begin position="145"/>
        <end position="161"/>
    </location>
</feature>
<evidence type="ECO:0000259" key="2">
    <source>
        <dbReference type="Pfam" id="PF01970"/>
    </source>
</evidence>
<feature type="domain" description="DUF112" evidence="2">
    <location>
        <begin position="18"/>
        <end position="436"/>
    </location>
</feature>
<keyword evidence="1" id="KW-0472">Membrane</keyword>
<feature type="transmembrane region" description="Helical" evidence="1">
    <location>
        <begin position="434"/>
        <end position="452"/>
    </location>
</feature>
<feature type="transmembrane region" description="Helical" evidence="1">
    <location>
        <begin position="464"/>
        <end position="485"/>
    </location>
</feature>
<feature type="transmembrane region" description="Helical" evidence="1">
    <location>
        <begin position="18"/>
        <end position="51"/>
    </location>
</feature>
<feature type="transmembrane region" description="Helical" evidence="1">
    <location>
        <begin position="168"/>
        <end position="186"/>
    </location>
</feature>
<organism evidence="3 4">
    <name type="scientific">Salicibibacter cibarius</name>
    <dbReference type="NCBI Taxonomy" id="2743000"/>
    <lineage>
        <taxon>Bacteria</taxon>
        <taxon>Bacillati</taxon>
        <taxon>Bacillota</taxon>
        <taxon>Bacilli</taxon>
        <taxon>Bacillales</taxon>
        <taxon>Bacillaceae</taxon>
        <taxon>Salicibibacter</taxon>
    </lineage>
</organism>
<accession>A0A7T6Z3T4</accession>
<feature type="transmembrane region" description="Helical" evidence="1">
    <location>
        <begin position="312"/>
        <end position="336"/>
    </location>
</feature>
<dbReference type="PANTHER" id="PTHR35342:SF5">
    <property type="entry name" value="TRICARBOXYLIC TRANSPORT PROTEIN"/>
    <property type="match status" value="1"/>
</dbReference>
<evidence type="ECO:0000256" key="1">
    <source>
        <dbReference type="SAM" id="Phobius"/>
    </source>
</evidence>
<dbReference type="AlphaFoldDB" id="A0A7T6Z3T4"/>
<feature type="transmembrane region" description="Helical" evidence="1">
    <location>
        <begin position="411"/>
        <end position="427"/>
    </location>
</feature>
<proteinExistence type="predicted"/>
<dbReference type="PANTHER" id="PTHR35342">
    <property type="entry name" value="TRICARBOXYLIC TRANSPORT PROTEIN"/>
    <property type="match status" value="1"/>
</dbReference>
<feature type="transmembrane region" description="Helical" evidence="1">
    <location>
        <begin position="110"/>
        <end position="133"/>
    </location>
</feature>
<dbReference type="KEGG" id="scia:HUG15_12340"/>
<feature type="transmembrane region" description="Helical" evidence="1">
    <location>
        <begin position="356"/>
        <end position="375"/>
    </location>
</feature>
<name>A0A7T6Z3T4_9BACI</name>
<dbReference type="EMBL" id="CP054705">
    <property type="protein sequence ID" value="QQK76268.1"/>
    <property type="molecule type" value="Genomic_DNA"/>
</dbReference>
<protein>
    <submittedName>
        <fullName evidence="3">Tripartite tricarboxylate transporter permease</fullName>
    </submittedName>
</protein>
<keyword evidence="1" id="KW-0812">Transmembrane</keyword>
<evidence type="ECO:0000313" key="4">
    <source>
        <dbReference type="Proteomes" id="UP000595823"/>
    </source>
</evidence>
<evidence type="ECO:0000313" key="3">
    <source>
        <dbReference type="EMBL" id="QQK76268.1"/>
    </source>
</evidence>
<dbReference type="Proteomes" id="UP000595823">
    <property type="component" value="Chromosome"/>
</dbReference>
<keyword evidence="4" id="KW-1185">Reference proteome</keyword>
<dbReference type="InterPro" id="IPR002823">
    <property type="entry name" value="DUF112_TM"/>
</dbReference>
<dbReference type="RefSeq" id="WP_200123401.1">
    <property type="nucleotide sequence ID" value="NZ_CP054705.1"/>
</dbReference>